<keyword evidence="3" id="KW-1134">Transmembrane beta strand</keyword>
<keyword evidence="9" id="KW-1185">Reference proteome</keyword>
<reference evidence="8 9" key="1">
    <citation type="submission" date="2017-03" db="EMBL/GenBank/DDBJ databases">
        <title>Genome sequence of Geothermobacter sp. EPR-M, Deep-Sea Iron Reducer.</title>
        <authorList>
            <person name="Tully B."/>
            <person name="Savalia P."/>
            <person name="Abuyen K."/>
            <person name="Baughan C."/>
            <person name="Romero E."/>
            <person name="Ronkowski C."/>
            <person name="Torres B."/>
            <person name="Tremblay J."/>
            <person name="Trujillo A."/>
            <person name="Tyler M."/>
            <person name="Perez-Rodriguez I."/>
            <person name="Amend J."/>
        </authorList>
    </citation>
    <scope>NUCLEOTIDE SEQUENCE [LARGE SCALE GENOMIC DNA]</scope>
    <source>
        <strain evidence="8 9">EPR-M</strain>
    </source>
</reference>
<evidence type="ECO:0000256" key="7">
    <source>
        <dbReference type="ARBA" id="ARBA00023237"/>
    </source>
</evidence>
<evidence type="ECO:0000256" key="1">
    <source>
        <dbReference type="ARBA" id="ARBA00004571"/>
    </source>
</evidence>
<dbReference type="EMBL" id="NAAD01000007">
    <property type="protein sequence ID" value="ORJ60671.1"/>
    <property type="molecule type" value="Genomic_DNA"/>
</dbReference>
<dbReference type="AlphaFoldDB" id="A0A1X0Y646"/>
<accession>A0A1X0Y646</accession>
<organism evidence="8 9">
    <name type="scientific">Geothermobacter hydrogeniphilus</name>
    <dbReference type="NCBI Taxonomy" id="1969733"/>
    <lineage>
        <taxon>Bacteria</taxon>
        <taxon>Pseudomonadati</taxon>
        <taxon>Thermodesulfobacteriota</taxon>
        <taxon>Desulfuromonadia</taxon>
        <taxon>Desulfuromonadales</taxon>
        <taxon>Geothermobacteraceae</taxon>
        <taxon>Geothermobacter</taxon>
    </lineage>
</organism>
<sequence length="476" mass="50695">MCSSGGARRLVMVYSKGVGRMKQLSVVGAAVMLVFGMAASSFAAGFAVIEQSVSGLGNAFAGAAASAEDPTTIFYNPAGMTRLKGQQATAGMHVIFPQSDFKDDGSSAVSPLLGGGALTGGDGGNGGEAVVVPNAYYSINFDNGWVAGLGINSPYGLVTDWGDGWQGRYHALRSDVLTVNINPSVAYKVNDHFSVGVGVSAQYVDAELSQAIDFGSIAYATSGFNSALSGLPQNRDGKVTLEADDWAYGFNLGALIEVDENTRFGIAYRSEISYTAEGDADYVVPNVISGDPLLDGGIKAAFSDVAAKADLDLPATASASVYHRFNDQWAVMADATWTQWSSFDELRVKFADGRADAVTTENWNDSWRYSAGLTYSPSEALDLRFGLAYDETPIPDNYRTPRIPGDNRFWVATGLGYTWTSFKLDVGYAHLFVDNARSNRQAGVDPLNGEDFFKGTLSGEYESSVDIASVQLTYLF</sequence>
<evidence type="ECO:0000256" key="2">
    <source>
        <dbReference type="ARBA" id="ARBA00008163"/>
    </source>
</evidence>
<dbReference type="SUPFAM" id="SSF56935">
    <property type="entry name" value="Porins"/>
    <property type="match status" value="1"/>
</dbReference>
<evidence type="ECO:0008006" key="10">
    <source>
        <dbReference type="Google" id="ProtNLM"/>
    </source>
</evidence>
<keyword evidence="4" id="KW-0812">Transmembrane</keyword>
<dbReference type="GO" id="GO:0015483">
    <property type="term" value="F:long-chain fatty acid transporting porin activity"/>
    <property type="evidence" value="ECO:0007669"/>
    <property type="project" value="TreeGrafter"/>
</dbReference>
<evidence type="ECO:0000256" key="5">
    <source>
        <dbReference type="ARBA" id="ARBA00022729"/>
    </source>
</evidence>
<comment type="caution">
    <text evidence="8">The sequence shown here is derived from an EMBL/GenBank/DDBJ whole genome shotgun (WGS) entry which is preliminary data.</text>
</comment>
<protein>
    <recommendedName>
        <fullName evidence="10">Long-chain fatty acid transport protein</fullName>
    </recommendedName>
</protein>
<comment type="subcellular location">
    <subcellularLocation>
        <location evidence="1">Cell outer membrane</location>
        <topology evidence="1">Multi-pass membrane protein</topology>
    </subcellularLocation>
</comment>
<dbReference type="GO" id="GO:0009279">
    <property type="term" value="C:cell outer membrane"/>
    <property type="evidence" value="ECO:0007669"/>
    <property type="project" value="UniProtKB-SubCell"/>
</dbReference>
<dbReference type="Proteomes" id="UP000193136">
    <property type="component" value="Unassembled WGS sequence"/>
</dbReference>
<dbReference type="Pfam" id="PF03349">
    <property type="entry name" value="Toluene_X"/>
    <property type="match status" value="1"/>
</dbReference>
<keyword evidence="7" id="KW-0998">Cell outer membrane</keyword>
<dbReference type="OrthoDB" id="9922at2"/>
<evidence type="ECO:0000313" key="8">
    <source>
        <dbReference type="EMBL" id="ORJ60671.1"/>
    </source>
</evidence>
<dbReference type="STRING" id="1969733.B5V00_07505"/>
<dbReference type="InterPro" id="IPR005017">
    <property type="entry name" value="OMPP1/FadL/TodX"/>
</dbReference>
<keyword evidence="5" id="KW-0732">Signal</keyword>
<keyword evidence="6" id="KW-0472">Membrane</keyword>
<dbReference type="Gene3D" id="2.40.160.60">
    <property type="entry name" value="Outer membrane protein transport protein (OMPP1/FadL/TodX)"/>
    <property type="match status" value="1"/>
</dbReference>
<proteinExistence type="inferred from homology"/>
<dbReference type="PANTHER" id="PTHR35093:SF3">
    <property type="entry name" value="LONG-CHAIN FATTY ACID TRANSPORT PROTEIN"/>
    <property type="match status" value="1"/>
</dbReference>
<evidence type="ECO:0000256" key="6">
    <source>
        <dbReference type="ARBA" id="ARBA00023136"/>
    </source>
</evidence>
<evidence type="ECO:0000313" key="9">
    <source>
        <dbReference type="Proteomes" id="UP000193136"/>
    </source>
</evidence>
<gene>
    <name evidence="8" type="ORF">B5V00_07505</name>
</gene>
<comment type="similarity">
    <text evidence="2">Belongs to the OmpP1/FadL family.</text>
</comment>
<evidence type="ECO:0000256" key="3">
    <source>
        <dbReference type="ARBA" id="ARBA00022452"/>
    </source>
</evidence>
<evidence type="ECO:0000256" key="4">
    <source>
        <dbReference type="ARBA" id="ARBA00022692"/>
    </source>
</evidence>
<dbReference type="PANTHER" id="PTHR35093">
    <property type="entry name" value="OUTER MEMBRANE PROTEIN NMB0088-RELATED"/>
    <property type="match status" value="1"/>
</dbReference>
<name>A0A1X0Y646_9BACT</name>